<dbReference type="Pfam" id="PF00106">
    <property type="entry name" value="adh_short"/>
    <property type="match status" value="1"/>
</dbReference>
<dbReference type="RefSeq" id="XP_035825361.1">
    <property type="nucleotide sequence ID" value="XM_035969468.1"/>
</dbReference>
<reference evidence="2" key="1">
    <citation type="submission" date="2025-08" db="UniProtKB">
        <authorList>
            <consortium name="RefSeq"/>
        </authorList>
    </citation>
    <scope>IDENTIFICATION</scope>
</reference>
<evidence type="ECO:0000313" key="2">
    <source>
        <dbReference type="RefSeq" id="XP_035825361.1"/>
    </source>
</evidence>
<dbReference type="InterPro" id="IPR002347">
    <property type="entry name" value="SDR_fam"/>
</dbReference>
<dbReference type="PANTHER" id="PTHR43313:SF50">
    <property type="entry name" value="GH26015P"/>
    <property type="match status" value="1"/>
</dbReference>
<dbReference type="Gene3D" id="3.40.50.720">
    <property type="entry name" value="NAD(P)-binding Rossmann-like Domain"/>
    <property type="match status" value="1"/>
</dbReference>
<sequence length="300" mass="33558">MLFVTLAVVVVLAYLLNRWFRSLKLQELEGKNVLITGCDTGFGHELAIRLDSMNFHVFAGCLTESGQQNLKQRCSTRLTVFPLDVSDSNSILEAERGVREKLVQKGLWALVNNAGVTGLLAPVEICTKQDFEAAIKVNLLGPIEMTKAFLPALRKVGGRVVNMTSCAGRVAALTAPYCVTKFGLEALSDILRSVWLALVHVSVFMMEVTIQHGFFFSLLQLSPFSSPVHSCMQYFSDHSSTTIDHVIDAYVHAITARYPRTRYVVGIDAKYVYIPLSFLPDWLTDFLISQFKKRIMAWDK</sequence>
<evidence type="ECO:0000313" key="1">
    <source>
        <dbReference type="Proteomes" id="UP000694888"/>
    </source>
</evidence>
<dbReference type="InterPro" id="IPR036291">
    <property type="entry name" value="NAD(P)-bd_dom_sf"/>
</dbReference>
<dbReference type="Proteomes" id="UP000694888">
    <property type="component" value="Unplaced"/>
</dbReference>
<dbReference type="SUPFAM" id="SSF51735">
    <property type="entry name" value="NAD(P)-binding Rossmann-fold domains"/>
    <property type="match status" value="1"/>
</dbReference>
<gene>
    <name evidence="2" type="primary">LOC101847818</name>
</gene>
<dbReference type="PRINTS" id="PR00081">
    <property type="entry name" value="GDHRDH"/>
</dbReference>
<name>A0ABM1VSG9_APLCA</name>
<keyword evidence="1" id="KW-1185">Reference proteome</keyword>
<accession>A0ABM1VSG9</accession>
<organism evidence="1 2">
    <name type="scientific">Aplysia californica</name>
    <name type="common">California sea hare</name>
    <dbReference type="NCBI Taxonomy" id="6500"/>
    <lineage>
        <taxon>Eukaryota</taxon>
        <taxon>Metazoa</taxon>
        <taxon>Spiralia</taxon>
        <taxon>Lophotrochozoa</taxon>
        <taxon>Mollusca</taxon>
        <taxon>Gastropoda</taxon>
        <taxon>Heterobranchia</taxon>
        <taxon>Euthyneura</taxon>
        <taxon>Tectipleura</taxon>
        <taxon>Aplysiida</taxon>
        <taxon>Aplysioidea</taxon>
        <taxon>Aplysiidae</taxon>
        <taxon>Aplysia</taxon>
    </lineage>
</organism>
<dbReference type="GeneID" id="101847818"/>
<dbReference type="PANTHER" id="PTHR43313">
    <property type="entry name" value="SHORT-CHAIN DEHYDROGENASE/REDUCTASE FAMILY 9C"/>
    <property type="match status" value="1"/>
</dbReference>
<protein>
    <submittedName>
        <fullName evidence="2">Retinol dehydrogenase 16</fullName>
    </submittedName>
</protein>
<proteinExistence type="predicted"/>